<organism evidence="1 2">
    <name type="scientific">Atta colombica</name>
    <dbReference type="NCBI Taxonomy" id="520822"/>
    <lineage>
        <taxon>Eukaryota</taxon>
        <taxon>Metazoa</taxon>
        <taxon>Ecdysozoa</taxon>
        <taxon>Arthropoda</taxon>
        <taxon>Hexapoda</taxon>
        <taxon>Insecta</taxon>
        <taxon>Pterygota</taxon>
        <taxon>Neoptera</taxon>
        <taxon>Endopterygota</taxon>
        <taxon>Hymenoptera</taxon>
        <taxon>Apocrita</taxon>
        <taxon>Aculeata</taxon>
        <taxon>Formicoidea</taxon>
        <taxon>Formicidae</taxon>
        <taxon>Myrmicinae</taxon>
        <taxon>Atta</taxon>
    </lineage>
</organism>
<gene>
    <name evidence="1" type="ORF">ALC53_04430</name>
</gene>
<dbReference type="AlphaFoldDB" id="A0A195BLK4"/>
<keyword evidence="2" id="KW-1185">Reference proteome</keyword>
<evidence type="ECO:0000313" key="1">
    <source>
        <dbReference type="EMBL" id="KYM85649.1"/>
    </source>
</evidence>
<dbReference type="EMBL" id="KQ976450">
    <property type="protein sequence ID" value="KYM85649.1"/>
    <property type="molecule type" value="Genomic_DNA"/>
</dbReference>
<name>A0A195BLK4_9HYME</name>
<accession>A0A195BLK4</accession>
<proteinExistence type="predicted"/>
<protein>
    <submittedName>
        <fullName evidence="1">Uncharacterized protein</fullName>
    </submittedName>
</protein>
<evidence type="ECO:0000313" key="2">
    <source>
        <dbReference type="Proteomes" id="UP000078540"/>
    </source>
</evidence>
<dbReference type="Proteomes" id="UP000078540">
    <property type="component" value="Unassembled WGS sequence"/>
</dbReference>
<reference evidence="1 2" key="1">
    <citation type="submission" date="2015-09" db="EMBL/GenBank/DDBJ databases">
        <title>Atta colombica WGS genome.</title>
        <authorList>
            <person name="Nygaard S."/>
            <person name="Hu H."/>
            <person name="Boomsma J."/>
            <person name="Zhang G."/>
        </authorList>
    </citation>
    <scope>NUCLEOTIDE SEQUENCE [LARGE SCALE GENOMIC DNA]</scope>
    <source>
        <strain evidence="1">Treedump-2</strain>
        <tissue evidence="1">Whole body</tissue>
    </source>
</reference>
<sequence length="265" mass="29480">MSQRHNTICLETRVNDSPLSAKLKLVSRTAQKHAIGRAHGELVGYTECRTNAGARIIRTVPPSGRFFRPGIESTPCLRCLVGANQLVAALKQAARWLLPSHSRYEIPLPISSVEAFGFDPSWIRRNGQAKYISVNCVIVYCLTLLSHLLSIFKTYDTANVGFDIDKLKLLSTSGRLFAHSTLRNLDDISGINGSSQLHRPYELKFLNATLLSTRPRATSNDVREALSPLTIAAVDFPSRGKKRMRCLEFDDINAFALRLILVSLM</sequence>